<organism evidence="1 2">
    <name type="scientific">Marivirga lumbricoides</name>
    <dbReference type="NCBI Taxonomy" id="1046115"/>
    <lineage>
        <taxon>Bacteria</taxon>
        <taxon>Pseudomonadati</taxon>
        <taxon>Bacteroidota</taxon>
        <taxon>Cytophagia</taxon>
        <taxon>Cytophagales</taxon>
        <taxon>Marivirgaceae</taxon>
        <taxon>Marivirga</taxon>
    </lineage>
</organism>
<gene>
    <name evidence="1" type="ORF">C9994_15740</name>
</gene>
<evidence type="ECO:0000313" key="2">
    <source>
        <dbReference type="Proteomes" id="UP000240608"/>
    </source>
</evidence>
<sequence length="118" mass="13423">MRKFYLYLTCLLIPYLSVSQDKVTTQGIPGNVNSSFQDVRPVISDNGKDLYLNRRFHPDNIRGTKDFQDVWVSRYDSRGVWTKPTNLGEPYNNKQANDLVRVSASGDSMVLVNASYKG</sequence>
<feature type="non-terminal residue" evidence="1">
    <location>
        <position position="118"/>
    </location>
</feature>
<protein>
    <submittedName>
        <fullName evidence="1">Uncharacterized protein</fullName>
    </submittedName>
</protein>
<dbReference type="EMBL" id="PYVU01000405">
    <property type="protein sequence ID" value="PTB91332.1"/>
    <property type="molecule type" value="Genomic_DNA"/>
</dbReference>
<proteinExistence type="predicted"/>
<reference evidence="1 2" key="1">
    <citation type="submission" date="2018-03" db="EMBL/GenBank/DDBJ databases">
        <title>Cross-interface Injection: A General Nanoliter Liquid Handling Method Applied to Single Cells Genome Amplification Automated Nanoliter Liquid Handling Applied to Single Cell Multiple Displacement Amplification.</title>
        <authorList>
            <person name="Yun J."/>
            <person name="Xu P."/>
            <person name="Xu J."/>
            <person name="Dai X."/>
            <person name="Wang Y."/>
            <person name="Zheng X."/>
            <person name="Cao C."/>
            <person name="Yi Q."/>
            <person name="Zhu Y."/>
            <person name="Wang L."/>
            <person name="Dong Z."/>
            <person name="Huang Y."/>
            <person name="Huang L."/>
            <person name="Du W."/>
        </authorList>
    </citation>
    <scope>NUCLEOTIDE SEQUENCE [LARGE SCALE GENOMIC DNA]</scope>
    <source>
        <strain evidence="1 2">Z-D1-2</strain>
    </source>
</reference>
<comment type="caution">
    <text evidence="1">The sequence shown here is derived from an EMBL/GenBank/DDBJ whole genome shotgun (WGS) entry which is preliminary data.</text>
</comment>
<dbReference type="Proteomes" id="UP000240608">
    <property type="component" value="Unassembled WGS sequence"/>
</dbReference>
<name>A0A2T4DC83_9BACT</name>
<evidence type="ECO:0000313" key="1">
    <source>
        <dbReference type="EMBL" id="PTB91332.1"/>
    </source>
</evidence>
<accession>A0A2T4DC83</accession>
<dbReference type="AlphaFoldDB" id="A0A2T4DC83"/>